<comment type="similarity">
    <text evidence="1">Belongs to the FHIP family.</text>
</comment>
<name>A0A0E9NM08_SAICN</name>
<evidence type="ECO:0000256" key="2">
    <source>
        <dbReference type="SAM" id="MobiDB-lite"/>
    </source>
</evidence>
<dbReference type="OMA" id="KFHKCWD"/>
<dbReference type="InterPro" id="IPR019384">
    <property type="entry name" value="FHIP"/>
</dbReference>
<dbReference type="PANTHER" id="PTHR21705">
    <property type="entry name" value="RAI16 PROTEIN-RELATED"/>
    <property type="match status" value="1"/>
</dbReference>
<organism evidence="4 5">
    <name type="scientific">Saitoella complicata (strain BCRC 22490 / CBS 7301 / JCM 7358 / NBRC 10748 / NRRL Y-17804)</name>
    <dbReference type="NCBI Taxonomy" id="698492"/>
    <lineage>
        <taxon>Eukaryota</taxon>
        <taxon>Fungi</taxon>
        <taxon>Dikarya</taxon>
        <taxon>Ascomycota</taxon>
        <taxon>Taphrinomycotina</taxon>
        <taxon>Taphrinomycotina incertae sedis</taxon>
        <taxon>Saitoella</taxon>
    </lineage>
</organism>
<dbReference type="Proteomes" id="UP000033140">
    <property type="component" value="Unassembled WGS sequence"/>
</dbReference>
<evidence type="ECO:0000259" key="3">
    <source>
        <dbReference type="Pfam" id="PF19314"/>
    </source>
</evidence>
<feature type="domain" description="FHF complex subunit HOOK-interacting protein C-terminal" evidence="3">
    <location>
        <begin position="523"/>
        <end position="629"/>
    </location>
</feature>
<keyword evidence="5" id="KW-1185">Reference proteome</keyword>
<evidence type="ECO:0000313" key="5">
    <source>
        <dbReference type="Proteomes" id="UP000033140"/>
    </source>
</evidence>
<sequence length="805" mass="89619">MSSHAFPNKQLQAHVPRCQLTAYTAKKSEEKERRDGYIEAFRSFTGQERKVFSRKPSYTKGVSKVQTATDISVLSSSLSRELRQIQANHERCCYEFALENSLFNQLVDLALSMPKTLVAREVLKLFIELVESSSDHDVPVMDNLVFRGSLLRLLTGFSKVELTADTRNPFVELIFIIVSRLRVNTDEIAYWFATSDPNTAEPARFVLLDFLRDQYLSSDCSGGFARQALCYIVALGEASEELYDWLAQSSEFPVLITCSLAAMYSQLSRAEIFDEIDEEFPGGLSNDWKAGSDSENAESSSLAAFKEYLVFFQDLLQYSKGVLRSDLLHGFQTFFLEPVLGPSFHDSSGSDISSSVSAVTYLELLLNVLDDEDLLHISLTFLLRFLPAKAQKLLATNSSSIATATLRLVIVLFRKCCSYSAPAFLSESNLKESESKSIQMHAREMDLLSELSSTAESTGFSKCYSAYLADALVYLESHGCSHGLVHLLDTVSLADAVDDDDILRIPIDNGKPTNMMFYTLRSEEPFARTLYDMFGSFFCNSVHVNLLLTRFVTELACCSRVDLEGWLLYADINTEVGDVPSPRSIRPERNALPTPPFLAILKILSGQVRQYKTEVEDLQEHLAIRREALDFMEELGDALQPSPAMQTFRPNRAGSIQFTDNEDSRSNDVTLAESAPVSSLSLTPERSGANKIPSTPTRPPSSSANSPFVEHFSATKKRISSIRPISTSALDVSGTTFTSTTAEGSGMALDDIFAPVQSSTTEITQSPPTLSVSHLCNNIIIFEEFVKELRAVIQHRRAYYESLKF</sequence>
<dbReference type="STRING" id="698492.A0A0E9NM08"/>
<evidence type="ECO:0000313" key="4">
    <source>
        <dbReference type="EMBL" id="GAO50864.1"/>
    </source>
</evidence>
<dbReference type="PANTHER" id="PTHR21705:SF11">
    <property type="entry name" value="FHIP FAMILY PROTEIN CG3558"/>
    <property type="match status" value="1"/>
</dbReference>
<dbReference type="InterPro" id="IPR045669">
    <property type="entry name" value="FHIP_C"/>
</dbReference>
<reference evidence="4 5" key="1">
    <citation type="journal article" date="2011" name="J. Gen. Appl. Microbiol.">
        <title>Draft genome sequencing of the enigmatic yeast Saitoella complicata.</title>
        <authorList>
            <person name="Nishida H."/>
            <person name="Hamamoto M."/>
            <person name="Sugiyama J."/>
        </authorList>
    </citation>
    <scope>NUCLEOTIDE SEQUENCE [LARGE SCALE GENOMIC DNA]</scope>
    <source>
        <strain evidence="4 5">NRRL Y-17804</strain>
    </source>
</reference>
<feature type="region of interest" description="Disordered" evidence="2">
    <location>
        <begin position="655"/>
        <end position="709"/>
    </location>
</feature>
<comment type="caution">
    <text evidence="4">The sequence shown here is derived from an EMBL/GenBank/DDBJ whole genome shotgun (WGS) entry which is preliminary data.</text>
</comment>
<dbReference type="Pfam" id="PF19314">
    <property type="entry name" value="DUF5917"/>
    <property type="match status" value="1"/>
</dbReference>
<proteinExistence type="inferred from homology"/>
<reference evidence="4 5" key="3">
    <citation type="journal article" date="2015" name="Genome Announc.">
        <title>Draft Genome Sequence of the Archiascomycetous Yeast Saitoella complicata.</title>
        <authorList>
            <person name="Yamauchi K."/>
            <person name="Kondo S."/>
            <person name="Hamamoto M."/>
            <person name="Takahashi Y."/>
            <person name="Ogura Y."/>
            <person name="Hayashi T."/>
            <person name="Nishida H."/>
        </authorList>
    </citation>
    <scope>NUCLEOTIDE SEQUENCE [LARGE SCALE GENOMIC DNA]</scope>
    <source>
        <strain evidence="4 5">NRRL Y-17804</strain>
    </source>
</reference>
<dbReference type="AlphaFoldDB" id="A0A0E9NM08"/>
<reference evidence="4 5" key="2">
    <citation type="journal article" date="2014" name="J. Gen. Appl. Microbiol.">
        <title>The early diverging ascomycetous budding yeast Saitoella complicata has three histone deacetylases belonging to the Clr6, Hos2, and Rpd3 lineages.</title>
        <authorList>
            <person name="Nishida H."/>
            <person name="Matsumoto T."/>
            <person name="Kondo S."/>
            <person name="Hamamoto M."/>
            <person name="Yoshikawa H."/>
        </authorList>
    </citation>
    <scope>NUCLEOTIDE SEQUENCE [LARGE SCALE GENOMIC DNA]</scope>
    <source>
        <strain evidence="4 5">NRRL Y-17804</strain>
    </source>
</reference>
<dbReference type="Pfam" id="PF10257">
    <property type="entry name" value="RAI16-like"/>
    <property type="match status" value="1"/>
</dbReference>
<protein>
    <recommendedName>
        <fullName evidence="3">FHF complex subunit HOOK-interacting protein C-terminal domain-containing protein</fullName>
    </recommendedName>
</protein>
<evidence type="ECO:0000256" key="1">
    <source>
        <dbReference type="ARBA" id="ARBA00024336"/>
    </source>
</evidence>
<dbReference type="EMBL" id="BACD03000038">
    <property type="protein sequence ID" value="GAO50864.1"/>
    <property type="molecule type" value="Genomic_DNA"/>
</dbReference>
<accession>A0A0E9NM08</accession>
<gene>
    <name evidence="4" type="ORF">G7K_4983-t1</name>
</gene>